<feature type="region of interest" description="Disordered" evidence="1">
    <location>
        <begin position="1"/>
        <end position="47"/>
    </location>
</feature>
<accession>A0ABN9X861</accession>
<gene>
    <name evidence="2" type="ORF">PCOR1329_LOCUS73097</name>
</gene>
<reference evidence="2" key="1">
    <citation type="submission" date="2023-10" db="EMBL/GenBank/DDBJ databases">
        <authorList>
            <person name="Chen Y."/>
            <person name="Shah S."/>
            <person name="Dougan E. K."/>
            <person name="Thang M."/>
            <person name="Chan C."/>
        </authorList>
    </citation>
    <scope>NUCLEOTIDE SEQUENCE [LARGE SCALE GENOMIC DNA]</scope>
</reference>
<feature type="compositionally biased region" description="Basic residues" evidence="1">
    <location>
        <begin position="28"/>
        <end position="37"/>
    </location>
</feature>
<evidence type="ECO:0000313" key="3">
    <source>
        <dbReference type="Proteomes" id="UP001189429"/>
    </source>
</evidence>
<protein>
    <submittedName>
        <fullName evidence="2">Uncharacterized protein</fullName>
    </submittedName>
</protein>
<name>A0ABN9X861_9DINO</name>
<dbReference type="Proteomes" id="UP001189429">
    <property type="component" value="Unassembled WGS sequence"/>
</dbReference>
<keyword evidence="3" id="KW-1185">Reference proteome</keyword>
<organism evidence="2 3">
    <name type="scientific">Prorocentrum cordatum</name>
    <dbReference type="NCBI Taxonomy" id="2364126"/>
    <lineage>
        <taxon>Eukaryota</taxon>
        <taxon>Sar</taxon>
        <taxon>Alveolata</taxon>
        <taxon>Dinophyceae</taxon>
        <taxon>Prorocentrales</taxon>
        <taxon>Prorocentraceae</taxon>
        <taxon>Prorocentrum</taxon>
    </lineage>
</organism>
<proteinExistence type="predicted"/>
<evidence type="ECO:0000313" key="2">
    <source>
        <dbReference type="EMBL" id="CAK0893889.1"/>
    </source>
</evidence>
<feature type="region of interest" description="Disordered" evidence="1">
    <location>
        <begin position="120"/>
        <end position="145"/>
    </location>
</feature>
<dbReference type="EMBL" id="CAUYUJ010019823">
    <property type="protein sequence ID" value="CAK0893889.1"/>
    <property type="molecule type" value="Genomic_DNA"/>
</dbReference>
<comment type="caution">
    <text evidence="2">The sequence shown here is derived from an EMBL/GenBank/DDBJ whole genome shotgun (WGS) entry which is preliminary data.</text>
</comment>
<sequence>MPDRRRGRAGPGGGAALPARPAGAGLGRQRHRRRGRARPGGGAAVPARACRGWTQAATASAPRARGPWQGRCPPCPACRGWTWAWAATASAGTERRRCGRPGAAGALVCLSEPGSCGRDRGAAWAPGQPGRLPKEASQSSGEGVDMGRWFRDIDGEAQALLARDERRHDMDGAGRRRSVFQGEWDTAETMNASERPEWKLEDSFEREFDKLVTRASVPAETLASFKALGLRARSDMTVNHRAICHQLSSASFSELLAESTELFTFACVLSPCLRVVGSYIARRSANHSSVLVCLFLRPLLPPLPRQRLLFSQEEGAITVPRQNSPPTPQSHL</sequence>
<evidence type="ECO:0000256" key="1">
    <source>
        <dbReference type="SAM" id="MobiDB-lite"/>
    </source>
</evidence>